<dbReference type="EMBL" id="FXTJ01000007">
    <property type="protein sequence ID" value="SMO92759.1"/>
    <property type="molecule type" value="Genomic_DNA"/>
</dbReference>
<feature type="domain" description="Histidine kinase" evidence="7">
    <location>
        <begin position="288"/>
        <end position="459"/>
    </location>
</feature>
<dbReference type="SUPFAM" id="SSF51206">
    <property type="entry name" value="cAMP-binding domain-like"/>
    <property type="match status" value="1"/>
</dbReference>
<dbReference type="PANTHER" id="PTHR43065">
    <property type="entry name" value="SENSOR HISTIDINE KINASE"/>
    <property type="match status" value="1"/>
</dbReference>
<dbReference type="EC" id="2.7.13.3" evidence="3"/>
<dbReference type="GO" id="GO:0000155">
    <property type="term" value="F:phosphorelay sensor kinase activity"/>
    <property type="evidence" value="ECO:0007669"/>
    <property type="project" value="InterPro"/>
</dbReference>
<dbReference type="InterPro" id="IPR018490">
    <property type="entry name" value="cNMP-bd_dom_sf"/>
</dbReference>
<dbReference type="InterPro" id="IPR036097">
    <property type="entry name" value="HisK_dim/P_sf"/>
</dbReference>
<evidence type="ECO:0000256" key="1">
    <source>
        <dbReference type="ARBA" id="ARBA00000085"/>
    </source>
</evidence>
<dbReference type="GO" id="GO:0005886">
    <property type="term" value="C:plasma membrane"/>
    <property type="evidence" value="ECO:0007669"/>
    <property type="project" value="UniProtKB-SubCell"/>
</dbReference>
<keyword evidence="4" id="KW-0418">Kinase</keyword>
<dbReference type="PANTHER" id="PTHR43065:SF48">
    <property type="entry name" value="HISTIDINE KINASE"/>
    <property type="match status" value="1"/>
</dbReference>
<gene>
    <name evidence="8" type="ORF">SAMN06273567_107224</name>
</gene>
<dbReference type="InterPro" id="IPR000595">
    <property type="entry name" value="cNMP-bd_dom"/>
</dbReference>
<dbReference type="SUPFAM" id="SSF47384">
    <property type="entry name" value="Homodimeric domain of signal transducing histidine kinase"/>
    <property type="match status" value="1"/>
</dbReference>
<dbReference type="Pfam" id="PF02518">
    <property type="entry name" value="HATPase_c"/>
    <property type="match status" value="1"/>
</dbReference>
<dbReference type="InterPro" id="IPR005467">
    <property type="entry name" value="His_kinase_dom"/>
</dbReference>
<dbReference type="InterPro" id="IPR004358">
    <property type="entry name" value="Sig_transdc_His_kin-like_C"/>
</dbReference>
<dbReference type="SMART" id="SM00100">
    <property type="entry name" value="cNMP"/>
    <property type="match status" value="1"/>
</dbReference>
<comment type="catalytic activity">
    <reaction evidence="1">
        <text>ATP + protein L-histidine = ADP + protein N-phospho-L-histidine.</text>
        <dbReference type="EC" id="2.7.13.3"/>
    </reaction>
</comment>
<dbReference type="Proteomes" id="UP000317484">
    <property type="component" value="Unassembled WGS sequence"/>
</dbReference>
<protein>
    <recommendedName>
        <fullName evidence="3">histidine kinase</fullName>
        <ecNumber evidence="3">2.7.13.3</ecNumber>
    </recommendedName>
</protein>
<dbReference type="InterPro" id="IPR014710">
    <property type="entry name" value="RmlC-like_jellyroll"/>
</dbReference>
<evidence type="ECO:0000313" key="8">
    <source>
        <dbReference type="EMBL" id="SMO92759.1"/>
    </source>
</evidence>
<dbReference type="InterPro" id="IPR036890">
    <property type="entry name" value="HATPase_C_sf"/>
</dbReference>
<name>A0A521F966_9ACTN</name>
<dbReference type="Gene3D" id="2.60.120.10">
    <property type="entry name" value="Jelly Rolls"/>
    <property type="match status" value="1"/>
</dbReference>
<dbReference type="Pfam" id="PF00027">
    <property type="entry name" value="cNMP_binding"/>
    <property type="match status" value="1"/>
</dbReference>
<dbReference type="PROSITE" id="PS50042">
    <property type="entry name" value="CNMP_BINDING_3"/>
    <property type="match status" value="1"/>
</dbReference>
<keyword evidence="9" id="KW-1185">Reference proteome</keyword>
<evidence type="ECO:0000256" key="4">
    <source>
        <dbReference type="ARBA" id="ARBA00022777"/>
    </source>
</evidence>
<evidence type="ECO:0000259" key="7">
    <source>
        <dbReference type="PROSITE" id="PS50109"/>
    </source>
</evidence>
<proteinExistence type="predicted"/>
<sequence length="467" mass="49773">MGPDDLRRVALFEGTGDDELRDLLAAGTEVAFAPGDVLFQENHPAEYWWVLLDGGIDLLRHLGRDETQLGSMDVPGRWAGGFRAWDEHGAYLATGRAATAGRVLRVPAAELRRIWTAHFPLGLQLTEGVSRSARNYETMARQREALAALGTLAAGLAHELNNPAAAATRAVDALGEACDGMLTSLRRLAAVPVTAGQFTGIDALRQELGSPPPGEDPMALSDREDALSDWLSGRGVARDWVLGPALAGAGADVDWCERAAQVLGDPALSAGLEWVASTLEASGLLAEVKESTRRISDLVAAVRSYSQLDRAATQRTDVAEGLESTLVMLAARIPREVTVVREYGGDVPRIDARAGELNQLWTHLVDNALDALGGSGTLRVRTSWERSAVVVEVGDTGAGMSEETRAHAFDPFFTTKGVGEGTGLGLDISRRIVERHGGDISIDPRPGETVLRVRLPVVGPAARARPQ</sequence>
<dbReference type="Gene3D" id="1.10.287.130">
    <property type="match status" value="1"/>
</dbReference>
<evidence type="ECO:0000259" key="6">
    <source>
        <dbReference type="PROSITE" id="PS50042"/>
    </source>
</evidence>
<keyword evidence="5" id="KW-0902">Two-component regulatory system</keyword>
<dbReference type="SMART" id="SM00387">
    <property type="entry name" value="HATPase_c"/>
    <property type="match status" value="1"/>
</dbReference>
<organism evidence="8 9">
    <name type="scientific">Geodermatophilus aquaeductus</name>
    <dbReference type="NCBI Taxonomy" id="1564161"/>
    <lineage>
        <taxon>Bacteria</taxon>
        <taxon>Bacillati</taxon>
        <taxon>Actinomycetota</taxon>
        <taxon>Actinomycetes</taxon>
        <taxon>Geodermatophilales</taxon>
        <taxon>Geodermatophilaceae</taxon>
        <taxon>Geodermatophilus</taxon>
    </lineage>
</organism>
<dbReference type="PROSITE" id="PS50109">
    <property type="entry name" value="HIS_KIN"/>
    <property type="match status" value="1"/>
</dbReference>
<dbReference type="AlphaFoldDB" id="A0A521F966"/>
<comment type="subcellular location">
    <subcellularLocation>
        <location evidence="2">Cell membrane</location>
    </subcellularLocation>
</comment>
<dbReference type="PRINTS" id="PR00344">
    <property type="entry name" value="BCTRLSENSOR"/>
</dbReference>
<accession>A0A521F966</accession>
<dbReference type="InterPro" id="IPR003594">
    <property type="entry name" value="HATPase_dom"/>
</dbReference>
<evidence type="ECO:0000256" key="5">
    <source>
        <dbReference type="ARBA" id="ARBA00023012"/>
    </source>
</evidence>
<evidence type="ECO:0000313" key="9">
    <source>
        <dbReference type="Proteomes" id="UP000317484"/>
    </source>
</evidence>
<reference evidence="8 9" key="1">
    <citation type="submission" date="2017-05" db="EMBL/GenBank/DDBJ databases">
        <authorList>
            <person name="Varghese N."/>
            <person name="Submissions S."/>
        </authorList>
    </citation>
    <scope>NUCLEOTIDE SEQUENCE [LARGE SCALE GENOMIC DNA]</scope>
    <source>
        <strain evidence="8 9">DSM 46834</strain>
    </source>
</reference>
<dbReference type="RefSeq" id="WP_142459805.1">
    <property type="nucleotide sequence ID" value="NZ_FXTJ01000007.1"/>
</dbReference>
<dbReference type="Gene3D" id="3.30.565.10">
    <property type="entry name" value="Histidine kinase-like ATPase, C-terminal domain"/>
    <property type="match status" value="1"/>
</dbReference>
<keyword evidence="4" id="KW-0808">Transferase</keyword>
<evidence type="ECO:0000256" key="3">
    <source>
        <dbReference type="ARBA" id="ARBA00012438"/>
    </source>
</evidence>
<dbReference type="CDD" id="cd00038">
    <property type="entry name" value="CAP_ED"/>
    <property type="match status" value="1"/>
</dbReference>
<feature type="domain" description="Cyclic nucleotide-binding" evidence="6">
    <location>
        <begin position="11"/>
        <end position="114"/>
    </location>
</feature>
<evidence type="ECO:0000256" key="2">
    <source>
        <dbReference type="ARBA" id="ARBA00004236"/>
    </source>
</evidence>
<dbReference type="SUPFAM" id="SSF55874">
    <property type="entry name" value="ATPase domain of HSP90 chaperone/DNA topoisomerase II/histidine kinase"/>
    <property type="match status" value="1"/>
</dbReference>